<evidence type="ECO:0000256" key="3">
    <source>
        <dbReference type="ARBA" id="ARBA00022723"/>
    </source>
</evidence>
<evidence type="ECO:0000256" key="5">
    <source>
        <dbReference type="ARBA" id="ARBA00023014"/>
    </source>
</evidence>
<keyword evidence="4" id="KW-0408">Iron</keyword>
<comment type="caution">
    <text evidence="8">The sequence shown here is derived from an EMBL/GenBank/DDBJ whole genome shotgun (WGS) entry which is preliminary data.</text>
</comment>
<evidence type="ECO:0000259" key="6">
    <source>
        <dbReference type="Pfam" id="PF04055"/>
    </source>
</evidence>
<dbReference type="InterPro" id="IPR026351">
    <property type="entry name" value="rSAM_ArsS-like"/>
</dbReference>
<proteinExistence type="predicted"/>
<organism evidence="8 9">
    <name type="scientific">Methylomonas methanica</name>
    <dbReference type="NCBI Taxonomy" id="421"/>
    <lineage>
        <taxon>Bacteria</taxon>
        <taxon>Pseudomonadati</taxon>
        <taxon>Pseudomonadota</taxon>
        <taxon>Gammaproteobacteria</taxon>
        <taxon>Methylococcales</taxon>
        <taxon>Methylococcaceae</taxon>
        <taxon>Methylomonas</taxon>
    </lineage>
</organism>
<dbReference type="RefSeq" id="WP_064035343.1">
    <property type="nucleotide sequence ID" value="NZ_LUUH01000002.1"/>
</dbReference>
<evidence type="ECO:0000256" key="4">
    <source>
        <dbReference type="ARBA" id="ARBA00023004"/>
    </source>
</evidence>
<feature type="domain" description="Arsenosugar biosynthesis radical SAM protein ArsS-like C-terminal" evidence="7">
    <location>
        <begin position="182"/>
        <end position="318"/>
    </location>
</feature>
<reference evidence="8 9" key="1">
    <citation type="submission" date="2016-03" db="EMBL/GenBank/DDBJ databases">
        <authorList>
            <person name="Ploux O."/>
        </authorList>
    </citation>
    <scope>NUCLEOTIDE SEQUENCE [LARGE SCALE GENOMIC DNA]</scope>
    <source>
        <strain evidence="8 9">R-45371</strain>
    </source>
</reference>
<accession>A0A177MVL5</accession>
<evidence type="ECO:0000256" key="2">
    <source>
        <dbReference type="ARBA" id="ARBA00022691"/>
    </source>
</evidence>
<dbReference type="GO" id="GO:0051536">
    <property type="term" value="F:iron-sulfur cluster binding"/>
    <property type="evidence" value="ECO:0007669"/>
    <property type="project" value="UniProtKB-KW"/>
</dbReference>
<dbReference type="Proteomes" id="UP000077763">
    <property type="component" value="Unassembled WGS sequence"/>
</dbReference>
<dbReference type="EMBL" id="LUUH01000002">
    <property type="protein sequence ID" value="OAI09575.1"/>
    <property type="molecule type" value="Genomic_DNA"/>
</dbReference>
<dbReference type="SFLD" id="SFLDS00029">
    <property type="entry name" value="Radical_SAM"/>
    <property type="match status" value="1"/>
</dbReference>
<dbReference type="PANTHER" id="PTHR43728:SF1">
    <property type="entry name" value="FE-S OXIDOREDUCTASE"/>
    <property type="match status" value="1"/>
</dbReference>
<dbReference type="PANTHER" id="PTHR43728">
    <property type="entry name" value="SLR0304 PROTEIN"/>
    <property type="match status" value="1"/>
</dbReference>
<evidence type="ECO:0000313" key="9">
    <source>
        <dbReference type="Proteomes" id="UP000077763"/>
    </source>
</evidence>
<dbReference type="NCBIfam" id="TIGR04167">
    <property type="entry name" value="rSAM_SeCys"/>
    <property type="match status" value="1"/>
</dbReference>
<dbReference type="CDD" id="cd01335">
    <property type="entry name" value="Radical_SAM"/>
    <property type="match status" value="1"/>
</dbReference>
<dbReference type="InterPro" id="IPR007197">
    <property type="entry name" value="rSAM"/>
</dbReference>
<evidence type="ECO:0000256" key="1">
    <source>
        <dbReference type="ARBA" id="ARBA00001966"/>
    </source>
</evidence>
<dbReference type="InterPro" id="IPR013785">
    <property type="entry name" value="Aldolase_TIM"/>
</dbReference>
<dbReference type="SUPFAM" id="SSF102114">
    <property type="entry name" value="Radical SAM enzymes"/>
    <property type="match status" value="1"/>
</dbReference>
<dbReference type="GO" id="GO:0046872">
    <property type="term" value="F:metal ion binding"/>
    <property type="evidence" value="ECO:0007669"/>
    <property type="project" value="UniProtKB-KW"/>
</dbReference>
<feature type="domain" description="Radical SAM core" evidence="6">
    <location>
        <begin position="27"/>
        <end position="162"/>
    </location>
</feature>
<protein>
    <submittedName>
        <fullName evidence="8">Radical SAM protein</fullName>
    </submittedName>
</protein>
<name>A0A177MVL5_METMH</name>
<keyword evidence="2" id="KW-0949">S-adenosyl-L-methionine</keyword>
<dbReference type="GO" id="GO:0003824">
    <property type="term" value="F:catalytic activity"/>
    <property type="evidence" value="ECO:0007669"/>
    <property type="project" value="InterPro"/>
</dbReference>
<dbReference type="AlphaFoldDB" id="A0A177MVL5"/>
<gene>
    <name evidence="8" type="ORF">A1353_04500</name>
</gene>
<evidence type="ECO:0000259" key="7">
    <source>
        <dbReference type="Pfam" id="PF12345"/>
    </source>
</evidence>
<evidence type="ECO:0000313" key="8">
    <source>
        <dbReference type="EMBL" id="OAI09575.1"/>
    </source>
</evidence>
<dbReference type="Gene3D" id="3.20.20.70">
    <property type="entry name" value="Aldolase class I"/>
    <property type="match status" value="1"/>
</dbReference>
<sequence>MHDTKPLLINSDFPALFRKPLEVLQVNLGYLCNLSCVHCHVNAGPKRTEMMSRETVDQVLALADAANIHTLDLTGGAPEMHADFRYLVRAARDRGIEVIDRCNLTILEEPAYADLAEFLAAQQVNIVASLPCYLEENVDKQRGKGVFKDSLAALQHLNRLGYGQPDSGLELNLVFNPQDAVLPPDQQQLEQAYKQHLQQHYGIVFNRLFAIANMPIQRFGSTLISHGRFDSYLALLKDSFRADNLENLMCLNTLSIDWQGYVYDCDFNQMLDLPLGAAAKPKLHIGELHLEQLQNASIATAAHCYGCTAGQGSSCGGALEQSMDMPDIGANTA</sequence>
<comment type="cofactor">
    <cofactor evidence="1">
        <name>[4Fe-4S] cluster</name>
        <dbReference type="ChEBI" id="CHEBI:49883"/>
    </cofactor>
</comment>
<dbReference type="InterPro" id="IPR058240">
    <property type="entry name" value="rSAM_sf"/>
</dbReference>
<keyword evidence="5" id="KW-0411">Iron-sulfur</keyword>
<dbReference type="Pfam" id="PF12345">
    <property type="entry name" value="DUF3641"/>
    <property type="match status" value="1"/>
</dbReference>
<keyword evidence="3" id="KW-0479">Metal-binding</keyword>
<dbReference type="InterPro" id="IPR024521">
    <property type="entry name" value="ArsS-like_C"/>
</dbReference>
<dbReference type="Pfam" id="PF04055">
    <property type="entry name" value="Radical_SAM"/>
    <property type="match status" value="1"/>
</dbReference>
<dbReference type="SFLD" id="SFLDG01067">
    <property type="entry name" value="SPASM/twitch_domain_containing"/>
    <property type="match status" value="1"/>
</dbReference>